<reference evidence="1" key="1">
    <citation type="submission" date="2016-03" db="EMBL/GenBank/DDBJ databases">
        <title>Mechanisms controlling the formation of the plant cell surface in tip-growing cells are functionally conserved among land plants.</title>
        <authorList>
            <person name="Honkanen S."/>
            <person name="Jones V.A."/>
            <person name="Morieri G."/>
            <person name="Champion C."/>
            <person name="Hetherington A.J."/>
            <person name="Kelly S."/>
            <person name="Saint-Marcoux D."/>
            <person name="Proust H."/>
            <person name="Prescott H."/>
            <person name="Dolan L."/>
        </authorList>
    </citation>
    <scope>NUCLEOTIDE SEQUENCE [LARGE SCALE GENOMIC DNA]</scope>
    <source>
        <tissue evidence="1">Whole gametophyte</tissue>
    </source>
</reference>
<evidence type="ECO:0000313" key="2">
    <source>
        <dbReference type="Proteomes" id="UP000077202"/>
    </source>
</evidence>
<protein>
    <submittedName>
        <fullName evidence="1">Uncharacterized protein</fullName>
    </submittedName>
</protein>
<name>A0A176VV43_MARPO</name>
<organism evidence="1 2">
    <name type="scientific">Marchantia polymorpha subsp. ruderalis</name>
    <dbReference type="NCBI Taxonomy" id="1480154"/>
    <lineage>
        <taxon>Eukaryota</taxon>
        <taxon>Viridiplantae</taxon>
        <taxon>Streptophyta</taxon>
        <taxon>Embryophyta</taxon>
        <taxon>Marchantiophyta</taxon>
        <taxon>Marchantiopsida</taxon>
        <taxon>Marchantiidae</taxon>
        <taxon>Marchantiales</taxon>
        <taxon>Marchantiaceae</taxon>
        <taxon>Marchantia</taxon>
    </lineage>
</organism>
<keyword evidence="2" id="KW-1185">Reference proteome</keyword>
<comment type="caution">
    <text evidence="1">The sequence shown here is derived from an EMBL/GenBank/DDBJ whole genome shotgun (WGS) entry which is preliminary data.</text>
</comment>
<evidence type="ECO:0000313" key="1">
    <source>
        <dbReference type="EMBL" id="OAE24669.1"/>
    </source>
</evidence>
<accession>A0A176VV43</accession>
<gene>
    <name evidence="1" type="ORF">AXG93_2632s1120</name>
</gene>
<dbReference type="EMBL" id="LVLJ01002504">
    <property type="protein sequence ID" value="OAE24669.1"/>
    <property type="molecule type" value="Genomic_DNA"/>
</dbReference>
<dbReference type="AlphaFoldDB" id="A0A176VV43"/>
<sequence>MKAVMIPKMPPAFVMSLSSLNSPMVSRRKVMDSEKKSVVRHTFVRRVANHIMKANPMSPRGAGFATTDLVCMGLDRMSSNRDAFSKSRSCVGYDIVDAFSVLQKRSLWLSESWSKELKPWRSVGWDETHLLWMSEREARLDVETAESGLPLASGLDSSTLSASQDCFLLFDESPSI</sequence>
<dbReference type="Proteomes" id="UP000077202">
    <property type="component" value="Unassembled WGS sequence"/>
</dbReference>
<proteinExistence type="predicted"/>